<dbReference type="AlphaFoldDB" id="A0A2T6ZI14"/>
<reference evidence="1 2" key="1">
    <citation type="submission" date="2017-04" db="EMBL/GenBank/DDBJ databases">
        <title>Draft genome sequence of Tuber borchii Vittad., a whitish edible truffle.</title>
        <authorList>
            <consortium name="DOE Joint Genome Institute"/>
            <person name="Murat C."/>
            <person name="Kuo A."/>
            <person name="Barry K.W."/>
            <person name="Clum A."/>
            <person name="Dockter R.B."/>
            <person name="Fauchery L."/>
            <person name="Iotti M."/>
            <person name="Kohler A."/>
            <person name="Labutti K."/>
            <person name="Lindquist E.A."/>
            <person name="Lipzen A."/>
            <person name="Ohm R.A."/>
            <person name="Wang M."/>
            <person name="Grigoriev I.V."/>
            <person name="Zambonelli A."/>
            <person name="Martin F.M."/>
        </authorList>
    </citation>
    <scope>NUCLEOTIDE SEQUENCE [LARGE SCALE GENOMIC DNA]</scope>
    <source>
        <strain evidence="1 2">Tbo3840</strain>
    </source>
</reference>
<dbReference type="EMBL" id="NESQ01000249">
    <property type="protein sequence ID" value="PUU75138.1"/>
    <property type="molecule type" value="Genomic_DNA"/>
</dbReference>
<keyword evidence="2" id="KW-1185">Reference proteome</keyword>
<organism evidence="1 2">
    <name type="scientific">Tuber borchii</name>
    <name type="common">White truffle</name>
    <dbReference type="NCBI Taxonomy" id="42251"/>
    <lineage>
        <taxon>Eukaryota</taxon>
        <taxon>Fungi</taxon>
        <taxon>Dikarya</taxon>
        <taxon>Ascomycota</taxon>
        <taxon>Pezizomycotina</taxon>
        <taxon>Pezizomycetes</taxon>
        <taxon>Pezizales</taxon>
        <taxon>Tuberaceae</taxon>
        <taxon>Tuber</taxon>
    </lineage>
</organism>
<evidence type="ECO:0000313" key="1">
    <source>
        <dbReference type="EMBL" id="PUU75138.1"/>
    </source>
</evidence>
<gene>
    <name evidence="1" type="ORF">B9Z19DRAFT_369077</name>
</gene>
<protein>
    <submittedName>
        <fullName evidence="1">Uncharacterized protein</fullName>
    </submittedName>
</protein>
<name>A0A2T6ZI14_TUBBO</name>
<evidence type="ECO:0000313" key="2">
    <source>
        <dbReference type="Proteomes" id="UP000244722"/>
    </source>
</evidence>
<accession>A0A2T6ZI14</accession>
<sequence length="166" mass="17782">MSPRKKVSREAISAATPNRIHSKATNSVTVATTATTTLTSGLTSPRATSVGYVSTTVPYQYQYSADLRVRLHIVSAAVPAAELGAGSLRVPGGHFMDAKYPGDLAPSFPCSSVDRDVLELPVGHPDTFQYSKGCVTSTIPNTHFWSVVLEQISWSGCTREKGKVLR</sequence>
<proteinExistence type="predicted"/>
<comment type="caution">
    <text evidence="1">The sequence shown here is derived from an EMBL/GenBank/DDBJ whole genome shotgun (WGS) entry which is preliminary data.</text>
</comment>
<dbReference type="Proteomes" id="UP000244722">
    <property type="component" value="Unassembled WGS sequence"/>
</dbReference>